<evidence type="ECO:0000256" key="1">
    <source>
        <dbReference type="SAM" id="MobiDB-lite"/>
    </source>
</evidence>
<dbReference type="InterPro" id="IPR006455">
    <property type="entry name" value="Homeodomain_ZF_HD"/>
</dbReference>
<dbReference type="InterPro" id="IPR009057">
    <property type="entry name" value="Homeodomain-like_sf"/>
</dbReference>
<protein>
    <submittedName>
        <fullName evidence="2">Uncharacterized protein</fullName>
    </submittedName>
</protein>
<sequence>MQNFSEKLGWRMQKGDEGLVQDFCNEIGVSRGVFKVWMHNNKNICRKRSLEPGEKINGNGSDSLNNNRCNTNSTTDDTH</sequence>
<proteinExistence type="predicted"/>
<accession>A0AA86VCM9</accession>
<dbReference type="Proteomes" id="UP001189624">
    <property type="component" value="Chromosome 2"/>
</dbReference>
<dbReference type="AlphaFoldDB" id="A0AA86VCM9"/>
<reference evidence="2" key="1">
    <citation type="submission" date="2023-10" db="EMBL/GenBank/DDBJ databases">
        <authorList>
            <person name="Domelevo Entfellner J.-B."/>
        </authorList>
    </citation>
    <scope>NUCLEOTIDE SEQUENCE</scope>
</reference>
<keyword evidence="3" id="KW-1185">Reference proteome</keyword>
<name>A0AA86VCM9_9FABA</name>
<dbReference type="SUPFAM" id="SSF46689">
    <property type="entry name" value="Homeodomain-like"/>
    <property type="match status" value="1"/>
</dbReference>
<feature type="compositionally biased region" description="Polar residues" evidence="1">
    <location>
        <begin position="58"/>
        <end position="79"/>
    </location>
</feature>
<evidence type="ECO:0000313" key="3">
    <source>
        <dbReference type="Proteomes" id="UP001189624"/>
    </source>
</evidence>
<feature type="region of interest" description="Disordered" evidence="1">
    <location>
        <begin position="48"/>
        <end position="79"/>
    </location>
</feature>
<gene>
    <name evidence="2" type="ORF">AYBTSS11_LOCUS5613</name>
</gene>
<dbReference type="Gene3D" id="1.10.10.60">
    <property type="entry name" value="Homeodomain-like"/>
    <property type="match status" value="1"/>
</dbReference>
<dbReference type="GO" id="GO:0003700">
    <property type="term" value="F:DNA-binding transcription factor activity"/>
    <property type="evidence" value="ECO:0007669"/>
    <property type="project" value="TreeGrafter"/>
</dbReference>
<dbReference type="PANTHER" id="PTHR31948:SF72">
    <property type="entry name" value="ZINC-FINGER HOMEODOMAIN PROTEIN 10"/>
    <property type="match status" value="1"/>
</dbReference>
<dbReference type="Gramene" id="rna-AYBTSS11_LOCUS5613">
    <property type="protein sequence ID" value="CAJ1932082.1"/>
    <property type="gene ID" value="gene-AYBTSS11_LOCUS5613"/>
</dbReference>
<organism evidence="2 3">
    <name type="scientific">Sphenostylis stenocarpa</name>
    <dbReference type="NCBI Taxonomy" id="92480"/>
    <lineage>
        <taxon>Eukaryota</taxon>
        <taxon>Viridiplantae</taxon>
        <taxon>Streptophyta</taxon>
        <taxon>Embryophyta</taxon>
        <taxon>Tracheophyta</taxon>
        <taxon>Spermatophyta</taxon>
        <taxon>Magnoliopsida</taxon>
        <taxon>eudicotyledons</taxon>
        <taxon>Gunneridae</taxon>
        <taxon>Pentapetalae</taxon>
        <taxon>rosids</taxon>
        <taxon>fabids</taxon>
        <taxon>Fabales</taxon>
        <taxon>Fabaceae</taxon>
        <taxon>Papilionoideae</taxon>
        <taxon>50 kb inversion clade</taxon>
        <taxon>NPAAA clade</taxon>
        <taxon>indigoferoid/millettioid clade</taxon>
        <taxon>Phaseoleae</taxon>
        <taxon>Sphenostylis</taxon>
    </lineage>
</organism>
<evidence type="ECO:0000313" key="2">
    <source>
        <dbReference type="EMBL" id="CAJ1932082.1"/>
    </source>
</evidence>
<dbReference type="NCBIfam" id="TIGR01565">
    <property type="entry name" value="homeo_ZF_HD"/>
    <property type="match status" value="1"/>
</dbReference>
<dbReference type="PANTHER" id="PTHR31948">
    <property type="entry name" value="ZINC-FINGER HOMEODOMAIN PROTEIN 2"/>
    <property type="match status" value="1"/>
</dbReference>
<dbReference type="GO" id="GO:0005634">
    <property type="term" value="C:nucleus"/>
    <property type="evidence" value="ECO:0007669"/>
    <property type="project" value="TreeGrafter"/>
</dbReference>
<dbReference type="GO" id="GO:0050793">
    <property type="term" value="P:regulation of developmental process"/>
    <property type="evidence" value="ECO:0007669"/>
    <property type="project" value="TreeGrafter"/>
</dbReference>
<dbReference type="EMBL" id="OY731399">
    <property type="protein sequence ID" value="CAJ1932082.1"/>
    <property type="molecule type" value="Genomic_DNA"/>
</dbReference>
<dbReference type="GO" id="GO:0000976">
    <property type="term" value="F:transcription cis-regulatory region binding"/>
    <property type="evidence" value="ECO:0007669"/>
    <property type="project" value="TreeGrafter"/>
</dbReference>